<evidence type="ECO:0000313" key="1">
    <source>
        <dbReference type="EMBL" id="MFK2899704.1"/>
    </source>
</evidence>
<organism evidence="1 2">
    <name type="scientific">Dyella jejuensis</name>
    <dbReference type="NCBI Taxonomy" id="1432009"/>
    <lineage>
        <taxon>Bacteria</taxon>
        <taxon>Pseudomonadati</taxon>
        <taxon>Pseudomonadota</taxon>
        <taxon>Gammaproteobacteria</taxon>
        <taxon>Lysobacterales</taxon>
        <taxon>Rhodanobacteraceae</taxon>
        <taxon>Dyella</taxon>
    </lineage>
</organism>
<accession>A0ABW8JF38</accession>
<dbReference type="Proteomes" id="UP001620461">
    <property type="component" value="Unassembled WGS sequence"/>
</dbReference>
<dbReference type="EMBL" id="JADIKJ010000004">
    <property type="protein sequence ID" value="MFK2899704.1"/>
    <property type="molecule type" value="Genomic_DNA"/>
</dbReference>
<evidence type="ECO:0000313" key="2">
    <source>
        <dbReference type="Proteomes" id="UP001620461"/>
    </source>
</evidence>
<keyword evidence="2" id="KW-1185">Reference proteome</keyword>
<dbReference type="InterPro" id="IPR029045">
    <property type="entry name" value="ClpP/crotonase-like_dom_sf"/>
</dbReference>
<sequence length="330" mass="35811">MAIKIYDDRMTLAMTEAPQVYLYGYIDADAPARFSALMKSWKIPTGSDIYLNSPGGDLKAGLALGRLFRAGSMVTHLGTPTRGPHQSVVNKNAVCIDACAYAYMGGLYRWAPSGSDHLGITPQGAEAAHAPSASAEVDAYLKDMGVKPDWLASASTPSHDATAWLDADRMLASGLANNGRLNLFATYKLLSGAPYLELKQTDRHGDHRITLLCKPDGAQLAAYNTAGSDRARQIVARGTRSYLEIDRQPVLVQEQDGATLEDQSVVIRRTYPLAQLQRIASAQSLGAWVEQRSSSFRYGFGFEVTGVRNVLKAFYDNCLLYAPSPATQNP</sequence>
<gene>
    <name evidence="1" type="ORF">ISP15_05090</name>
</gene>
<proteinExistence type="predicted"/>
<dbReference type="SUPFAM" id="SSF52096">
    <property type="entry name" value="ClpP/crotonase"/>
    <property type="match status" value="1"/>
</dbReference>
<name>A0ABW8JF38_9GAMM</name>
<reference evidence="1 2" key="1">
    <citation type="submission" date="2020-10" db="EMBL/GenBank/DDBJ databases">
        <title>Phylogeny of dyella-like bacteria.</title>
        <authorList>
            <person name="Fu J."/>
        </authorList>
    </citation>
    <scope>NUCLEOTIDE SEQUENCE [LARGE SCALE GENOMIC DNA]</scope>
    <source>
        <strain evidence="1 2">JP1</strain>
    </source>
</reference>
<comment type="caution">
    <text evidence="1">The sequence shown here is derived from an EMBL/GenBank/DDBJ whole genome shotgun (WGS) entry which is preliminary data.</text>
</comment>
<protein>
    <submittedName>
        <fullName evidence="1">Uncharacterized protein</fullName>
    </submittedName>
</protein>